<accession>A0A660E2K0</accession>
<evidence type="ECO:0000313" key="3">
    <source>
        <dbReference type="Proteomes" id="UP000289996"/>
    </source>
</evidence>
<dbReference type="OrthoDB" id="2306834at2"/>
<organism evidence="2 3">
    <name type="scientific">Lactiplantibacillus mudanjiangensis</name>
    <dbReference type="NCBI Taxonomy" id="1296538"/>
    <lineage>
        <taxon>Bacteria</taxon>
        <taxon>Bacillati</taxon>
        <taxon>Bacillota</taxon>
        <taxon>Bacilli</taxon>
        <taxon>Lactobacillales</taxon>
        <taxon>Lactobacillaceae</taxon>
        <taxon>Lactiplantibacillus</taxon>
    </lineage>
</organism>
<proteinExistence type="predicted"/>
<keyword evidence="1" id="KW-0732">Signal</keyword>
<evidence type="ECO:0000313" key="2">
    <source>
        <dbReference type="EMBL" id="VDG27011.1"/>
    </source>
</evidence>
<feature type="signal peptide" evidence="1">
    <location>
        <begin position="1"/>
        <end position="27"/>
    </location>
</feature>
<keyword evidence="3" id="KW-1185">Reference proteome</keyword>
<protein>
    <submittedName>
        <fullName evidence="2">Cell surface protein [Lactobacillus sp.]</fullName>
    </submittedName>
</protein>
<dbReference type="Proteomes" id="UP000289996">
    <property type="component" value="Unassembled WGS sequence"/>
</dbReference>
<dbReference type="EMBL" id="UYIG01000001">
    <property type="protein sequence ID" value="VDG27011.1"/>
    <property type="molecule type" value="Genomic_DNA"/>
</dbReference>
<sequence>MRKRTQLLLAGLVALAGVGMGITRALAADATAAPITTAPAGLNQLDKLFDLPTTFTNGVSNSANIQTVTNSAAPNTQAIEFTSAKKQLGGFWSKDANRLNLNEDATIKMWLYHGASTSKAGDGLAFVLQNDANGTGAASTYTKQTIIGETMGVWGVDNDTKRKEASEIAATAIQNSWALEFDTYANTSTSFSDAGSGVSFDSGIKGQHIASGYPGEASQYQSDSASSILSLGLVTRYFFTQNHQNPKPSLSMTDGQWHHLTLKWDASASTMTYAYNDLNADGTENASAITQTETIDKSKLNTSDGMIRWGLIGDTVGNAGNSFVVFEEIPNLMSAEADVKVTDTTKNKTVTTGTKVKAQDSLKYDYTLTYDASSQQDWENVEAKINLPKNVTFTKAVVEYANGDTQTVTVPDGSPETLSFTLNQALTAENTTAKITLTGTADTVKINSQTTATKATFTSNNFETDTTAPDYIITVKQDISFYWMKGTQTVDKGTDAKVRGLVFGEGSEQLTNSKITVHLTLNGKKIDDFKMSDDDESGMFDYTIAADDLNVGKNTLVGYVEDDDENESEEITATITVKSGELGFKTVASKSNFSAVTLNGKAQTADRADDWALVVSDERGKGSSWQLQASATTFTNEDGQAVRGQLVYKQNGKATEINNEAVKIDSHESTSDTDDYDVTKQWGSDTGMFFDTNAGAVPGNYSGTVTWTLSDAPS</sequence>
<dbReference type="RefSeq" id="WP_130851294.1">
    <property type="nucleotide sequence ID" value="NZ_UYIG01000001.1"/>
</dbReference>
<reference evidence="2 3" key="1">
    <citation type="submission" date="2018-11" db="EMBL/GenBank/DDBJ databases">
        <authorList>
            <person name="Wuyts S."/>
        </authorList>
    </citation>
    <scope>NUCLEOTIDE SEQUENCE [LARGE SCALE GENOMIC DNA]</scope>
    <source>
        <strain evidence="2">Lactobacillus mudanjiangensis AMBF249</strain>
    </source>
</reference>
<dbReference type="InterPro" id="IPR013320">
    <property type="entry name" value="ConA-like_dom_sf"/>
</dbReference>
<feature type="chain" id="PRO_5025064646" evidence="1">
    <location>
        <begin position="28"/>
        <end position="714"/>
    </location>
</feature>
<name>A0A660E2K0_9LACO</name>
<gene>
    <name evidence="2" type="ORF">MUDAN_MDHGFNIF_00380</name>
</gene>
<dbReference type="Gene3D" id="2.60.120.200">
    <property type="match status" value="1"/>
</dbReference>
<dbReference type="AlphaFoldDB" id="A0A660E2K0"/>
<dbReference type="SUPFAM" id="SSF49899">
    <property type="entry name" value="Concanavalin A-like lectins/glucanases"/>
    <property type="match status" value="1"/>
</dbReference>
<evidence type="ECO:0000256" key="1">
    <source>
        <dbReference type="SAM" id="SignalP"/>
    </source>
</evidence>